<dbReference type="SUPFAM" id="SSF51126">
    <property type="entry name" value="Pectin lyase-like"/>
    <property type="match status" value="1"/>
</dbReference>
<dbReference type="InterPro" id="IPR011050">
    <property type="entry name" value="Pectin_lyase_fold/virulence"/>
</dbReference>
<evidence type="ECO:0000256" key="1">
    <source>
        <dbReference type="SAM" id="MobiDB-lite"/>
    </source>
</evidence>
<dbReference type="SMART" id="SM00710">
    <property type="entry name" value="PbH1"/>
    <property type="match status" value="5"/>
</dbReference>
<sequence>MSPRPGRGCGTARPGRTPAGSEIWVAKGTYRPSLPGAGVPANREASFALKSGVTLYGGFVGGETNTRQRDFRKNVTVLTGDLAGDDTVNGDGVTETAAGIKGQNSYTVVSSFGAAAPNTGILDGFTITGGSADFPENIGGSKRNGGAMYNTGSNAVIRNCSFIGNFAEWSGAAVYNVSSSLRFGYCVFSGNKSRTGAGMYNQASSPELVSCTFSGNKVLADAAAIHNYDGSSPTISGCTFTGNEAERDVGAIANVDHCSPVIINCTFSGNISKKGIWGGGAIGNSGNCNPEITNCTFEGNAAEEGPGGAITNAASSSAKIANCTFSGNSAVTGGGMFNFNCSPSIVNCTFAGNTANSAGGMRNSGGGAPVVKNCIFWNNAGQEGKEILNDTDAMPVVSYCVVRYGYTGGTSIFTGNPNLGTLKDNGGYTKTHALLLGSSAIDKGTSAGAPSSDQRGYPRPQGSAYDIGSYEFAPSSDSSGCSALSPGGMTAVLLLAPLLLLFGK</sequence>
<dbReference type="EMBL" id="SORI01000007">
    <property type="protein sequence ID" value="TDY60799.1"/>
    <property type="molecule type" value="Genomic_DNA"/>
</dbReference>
<accession>A0A4R8M628</accession>
<evidence type="ECO:0000313" key="3">
    <source>
        <dbReference type="Proteomes" id="UP000295066"/>
    </source>
</evidence>
<reference evidence="2 3" key="1">
    <citation type="submission" date="2019-03" db="EMBL/GenBank/DDBJ databases">
        <title>Genomic Encyclopedia of Type Strains, Phase IV (KMG-IV): sequencing the most valuable type-strain genomes for metagenomic binning, comparative biology and taxonomic classification.</title>
        <authorList>
            <person name="Goeker M."/>
        </authorList>
    </citation>
    <scope>NUCLEOTIDE SEQUENCE [LARGE SCALE GENOMIC DNA]</scope>
    <source>
        <strain evidence="2 3">DSM 25964</strain>
    </source>
</reference>
<name>A0A4R8M628_9BACT</name>
<evidence type="ECO:0000313" key="2">
    <source>
        <dbReference type="EMBL" id="TDY60799.1"/>
    </source>
</evidence>
<dbReference type="RefSeq" id="WP_133957367.1">
    <property type="nucleotide sequence ID" value="NZ_SORI01000007.1"/>
</dbReference>
<gene>
    <name evidence="2" type="ORF">C8D99_1076</name>
</gene>
<dbReference type="PANTHER" id="PTHR11319">
    <property type="entry name" value="G PROTEIN-COUPLED RECEPTOR-RELATED"/>
    <property type="match status" value="1"/>
</dbReference>
<protein>
    <recommendedName>
        <fullName evidence="4">Outer membrane repeat protein</fullName>
    </recommendedName>
</protein>
<dbReference type="OrthoDB" id="4884at2"/>
<keyword evidence="3" id="KW-1185">Reference proteome</keyword>
<proteinExistence type="predicted"/>
<organism evidence="2 3">
    <name type="scientific">Aminivibrio pyruvatiphilus</name>
    <dbReference type="NCBI Taxonomy" id="1005740"/>
    <lineage>
        <taxon>Bacteria</taxon>
        <taxon>Thermotogati</taxon>
        <taxon>Synergistota</taxon>
        <taxon>Synergistia</taxon>
        <taxon>Synergistales</taxon>
        <taxon>Aminobacteriaceae</taxon>
        <taxon>Aminivibrio</taxon>
    </lineage>
</organism>
<dbReference type="InterPro" id="IPR059226">
    <property type="entry name" value="Choice_anch_Q_dom"/>
</dbReference>
<evidence type="ECO:0008006" key="4">
    <source>
        <dbReference type="Google" id="ProtNLM"/>
    </source>
</evidence>
<comment type="caution">
    <text evidence="2">The sequence shown here is derived from an EMBL/GenBank/DDBJ whole genome shotgun (WGS) entry which is preliminary data.</text>
</comment>
<dbReference type="AlphaFoldDB" id="A0A4R8M628"/>
<dbReference type="Gene3D" id="2.160.20.10">
    <property type="entry name" value="Single-stranded right-handed beta-helix, Pectin lyase-like"/>
    <property type="match status" value="1"/>
</dbReference>
<dbReference type="InterPro" id="IPR012334">
    <property type="entry name" value="Pectin_lyas_fold"/>
</dbReference>
<dbReference type="Proteomes" id="UP000295066">
    <property type="component" value="Unassembled WGS sequence"/>
</dbReference>
<feature type="region of interest" description="Disordered" evidence="1">
    <location>
        <begin position="1"/>
        <end position="21"/>
    </location>
</feature>
<dbReference type="NCBIfam" id="NF041518">
    <property type="entry name" value="choice_anch_Q"/>
    <property type="match status" value="1"/>
</dbReference>
<dbReference type="PANTHER" id="PTHR11319:SF35">
    <property type="entry name" value="OUTER MEMBRANE PROTEIN PMPC-RELATED"/>
    <property type="match status" value="1"/>
</dbReference>
<dbReference type="InterPro" id="IPR006626">
    <property type="entry name" value="PbH1"/>
</dbReference>